<dbReference type="GO" id="GO:0016020">
    <property type="term" value="C:membrane"/>
    <property type="evidence" value="ECO:0007669"/>
    <property type="project" value="InterPro"/>
</dbReference>
<feature type="domain" description="D-arabinono-1,4-lactone oxidase C-terminal" evidence="4">
    <location>
        <begin position="21"/>
        <end position="266"/>
    </location>
</feature>
<keyword evidence="6" id="KW-1185">Reference proteome</keyword>
<dbReference type="InterPro" id="IPR016170">
    <property type="entry name" value="Cytok_DH_C_sf"/>
</dbReference>
<dbReference type="InterPro" id="IPR016164">
    <property type="entry name" value="FAD-linked_Oxase-like_C"/>
</dbReference>
<evidence type="ECO:0000256" key="1">
    <source>
        <dbReference type="ARBA" id="ARBA00022630"/>
    </source>
</evidence>
<reference evidence="5 6" key="1">
    <citation type="submission" date="2020-06" db="EMBL/GenBank/DDBJ databases">
        <authorList>
            <person name="Li R."/>
            <person name="Bekaert M."/>
        </authorList>
    </citation>
    <scope>NUCLEOTIDE SEQUENCE [LARGE SCALE GENOMIC DNA]</scope>
    <source>
        <strain evidence="6">wild</strain>
    </source>
</reference>
<dbReference type="Proteomes" id="UP000507470">
    <property type="component" value="Unassembled WGS sequence"/>
</dbReference>
<organism evidence="5 6">
    <name type="scientific">Mytilus coruscus</name>
    <name type="common">Sea mussel</name>
    <dbReference type="NCBI Taxonomy" id="42192"/>
    <lineage>
        <taxon>Eukaryota</taxon>
        <taxon>Metazoa</taxon>
        <taxon>Spiralia</taxon>
        <taxon>Lophotrochozoa</taxon>
        <taxon>Mollusca</taxon>
        <taxon>Bivalvia</taxon>
        <taxon>Autobranchia</taxon>
        <taxon>Pteriomorphia</taxon>
        <taxon>Mytilida</taxon>
        <taxon>Mytiloidea</taxon>
        <taxon>Mytilidae</taxon>
        <taxon>Mytilinae</taxon>
        <taxon>Mytilus</taxon>
    </lineage>
</organism>
<evidence type="ECO:0000259" key="4">
    <source>
        <dbReference type="Pfam" id="PF04030"/>
    </source>
</evidence>
<dbReference type="EMBL" id="CACVKT020008358">
    <property type="protein sequence ID" value="CAC5414957.1"/>
    <property type="molecule type" value="Genomic_DNA"/>
</dbReference>
<gene>
    <name evidence="5" type="ORF">MCOR_47687</name>
</gene>
<dbReference type="GO" id="GO:0003885">
    <property type="term" value="F:D-arabinono-1,4-lactone oxidase activity"/>
    <property type="evidence" value="ECO:0007669"/>
    <property type="project" value="InterPro"/>
</dbReference>
<keyword evidence="1" id="KW-0285">Flavoprotein</keyword>
<dbReference type="PANTHER" id="PTHR43762:SF1">
    <property type="entry name" value="D-ARABINONO-1,4-LACTONE OXIDASE"/>
    <property type="match status" value="1"/>
</dbReference>
<dbReference type="InterPro" id="IPR010031">
    <property type="entry name" value="FAD_lactone_oxidase-like"/>
</dbReference>
<dbReference type="SUPFAM" id="SSF55103">
    <property type="entry name" value="FAD-linked oxidases, C-terminal domain"/>
    <property type="match status" value="1"/>
</dbReference>
<proteinExistence type="predicted"/>
<dbReference type="Gene3D" id="3.40.462.10">
    <property type="entry name" value="FAD-linked oxidases, C-terminal domain"/>
    <property type="match status" value="1"/>
</dbReference>
<dbReference type="GO" id="GO:0050660">
    <property type="term" value="F:flavin adenine dinucleotide binding"/>
    <property type="evidence" value="ECO:0007669"/>
    <property type="project" value="InterPro"/>
</dbReference>
<evidence type="ECO:0000256" key="3">
    <source>
        <dbReference type="ARBA" id="ARBA00023002"/>
    </source>
</evidence>
<accession>A0A6J8E3K4</accession>
<dbReference type="OrthoDB" id="10063249at2759"/>
<keyword evidence="2" id="KW-0274">FAD</keyword>
<protein>
    <recommendedName>
        <fullName evidence="4">D-arabinono-1,4-lactone oxidase C-terminal domain-containing protein</fullName>
    </recommendedName>
</protein>
<evidence type="ECO:0000313" key="6">
    <source>
        <dbReference type="Proteomes" id="UP000507470"/>
    </source>
</evidence>
<evidence type="ECO:0000313" key="5">
    <source>
        <dbReference type="EMBL" id="CAC5414957.1"/>
    </source>
</evidence>
<dbReference type="PANTHER" id="PTHR43762">
    <property type="entry name" value="L-GULONOLACTONE OXIDASE"/>
    <property type="match status" value="1"/>
</dbReference>
<dbReference type="InterPro" id="IPR007173">
    <property type="entry name" value="ALO_C"/>
</dbReference>
<dbReference type="Pfam" id="PF04030">
    <property type="entry name" value="ALO"/>
    <property type="match status" value="1"/>
</dbReference>
<dbReference type="AlphaFoldDB" id="A0A6J8E3K4"/>
<name>A0A6J8E3K4_MYTCO</name>
<sequence>MSVEMFWFPFNSERTQVAYKPEDDEVWIRVINKAGNGENVDIKQKDYYNRKDLIDLISEESLYLMSPTLAEKPSITPLFSWISFAMLKNLIYPTGPIYQQLPNAVHFRQNIRMAPMYDMEFAFDLKNYQQVKKIIEVVVLKVQHYKEKGEYPLNIALEMRMMGYSDALLCPASIGNPDYNGSRHVLFVEVVSIVHTDGWEKFCKEVALEWMKLDGVPHLAKQWDFIPGINKHIYERMTGQIDEFKEQLKKSECDPEGMFLNETLKKLFQL</sequence>
<evidence type="ECO:0000256" key="2">
    <source>
        <dbReference type="ARBA" id="ARBA00022827"/>
    </source>
</evidence>
<keyword evidence="3" id="KW-0560">Oxidoreductase</keyword>